<evidence type="ECO:0000313" key="3">
    <source>
        <dbReference type="Proteomes" id="UP000576480"/>
    </source>
</evidence>
<feature type="domain" description="Mg chelatase-related protein C-terminal" evidence="1">
    <location>
        <begin position="1"/>
        <end position="65"/>
    </location>
</feature>
<organism evidence="2 3">
    <name type="scientific">Candidatus Hakubella thermalkaliphila</name>
    <dbReference type="NCBI Taxonomy" id="2754717"/>
    <lineage>
        <taxon>Bacteria</taxon>
        <taxon>Bacillati</taxon>
        <taxon>Actinomycetota</taxon>
        <taxon>Actinomycetota incertae sedis</taxon>
        <taxon>Candidatus Hakubellales</taxon>
        <taxon>Candidatus Hakubellaceae</taxon>
        <taxon>Candidatus Hakubella</taxon>
    </lineage>
</organism>
<sequence>MTQNQLRTYCKVSPSGQEILAQAIDKLRISARGLDRILKVARTIADLEDSQAIELPHLAEAIQYRSWDRERP</sequence>
<dbReference type="EMBL" id="BLSB01000157">
    <property type="protein sequence ID" value="GFP35631.1"/>
    <property type="molecule type" value="Genomic_DNA"/>
</dbReference>
<gene>
    <name evidence="2" type="ORF">HKBW3S43_01420</name>
</gene>
<dbReference type="Proteomes" id="UP000576480">
    <property type="component" value="Unassembled WGS sequence"/>
</dbReference>
<protein>
    <submittedName>
        <fullName evidence="2">Magnesium chelatase family protein</fullName>
    </submittedName>
</protein>
<accession>A0A6V8PY08</accession>
<dbReference type="SUPFAM" id="SSF52540">
    <property type="entry name" value="P-loop containing nucleoside triphosphate hydrolases"/>
    <property type="match status" value="1"/>
</dbReference>
<dbReference type="InterPro" id="IPR027417">
    <property type="entry name" value="P-loop_NTPase"/>
</dbReference>
<evidence type="ECO:0000313" key="2">
    <source>
        <dbReference type="EMBL" id="GFP35631.1"/>
    </source>
</evidence>
<name>A0A6V8PY08_9ACTN</name>
<dbReference type="Pfam" id="PF13335">
    <property type="entry name" value="Mg_chelatase_C"/>
    <property type="match status" value="1"/>
</dbReference>
<dbReference type="AlphaFoldDB" id="A0A6V8PY08"/>
<evidence type="ECO:0000259" key="1">
    <source>
        <dbReference type="Pfam" id="PF13335"/>
    </source>
</evidence>
<reference evidence="2 3" key="1">
    <citation type="journal article" date="2020" name="Front. Microbiol.">
        <title>Single-cell genomics of novel Actinobacteria with the Wood-Ljungdahl pathway discovered in a serpentinizing system.</title>
        <authorList>
            <person name="Merino N."/>
            <person name="Kawai M."/>
            <person name="Boyd E.S."/>
            <person name="Colman D.R."/>
            <person name="McGlynn S.E."/>
            <person name="Nealson K.H."/>
            <person name="Kurokawa K."/>
            <person name="Hongoh Y."/>
        </authorList>
    </citation>
    <scope>NUCLEOTIDE SEQUENCE [LARGE SCALE GENOMIC DNA]</scope>
    <source>
        <strain evidence="2 3">S43</strain>
    </source>
</reference>
<dbReference type="Gene3D" id="3.40.50.300">
    <property type="entry name" value="P-loop containing nucleotide triphosphate hydrolases"/>
    <property type="match status" value="1"/>
</dbReference>
<dbReference type="InterPro" id="IPR025158">
    <property type="entry name" value="Mg_chelat-rel_C"/>
</dbReference>
<proteinExistence type="predicted"/>
<comment type="caution">
    <text evidence="2">The sequence shown here is derived from an EMBL/GenBank/DDBJ whole genome shotgun (WGS) entry which is preliminary data.</text>
</comment>